<dbReference type="Proteomes" id="UP000237222">
    <property type="component" value="Unassembled WGS sequence"/>
</dbReference>
<protein>
    <submittedName>
        <fullName evidence="2">Enoyl-CoA hydratase</fullName>
    </submittedName>
</protein>
<dbReference type="CDD" id="cd06558">
    <property type="entry name" value="crotonase-like"/>
    <property type="match status" value="1"/>
</dbReference>
<evidence type="ECO:0000313" key="2">
    <source>
        <dbReference type="EMBL" id="POP53186.1"/>
    </source>
</evidence>
<dbReference type="Gene3D" id="3.90.226.10">
    <property type="entry name" value="2-enoyl-CoA Hydratase, Chain A, domain 1"/>
    <property type="match status" value="1"/>
</dbReference>
<dbReference type="OrthoDB" id="9807606at2"/>
<organism evidence="2 3">
    <name type="scientific">Zhongshania marina</name>
    <dbReference type="NCBI Taxonomy" id="2304603"/>
    <lineage>
        <taxon>Bacteria</taxon>
        <taxon>Pseudomonadati</taxon>
        <taxon>Pseudomonadota</taxon>
        <taxon>Gammaproteobacteria</taxon>
        <taxon>Cellvibrionales</taxon>
        <taxon>Spongiibacteraceae</taxon>
        <taxon>Zhongshania</taxon>
    </lineage>
</organism>
<dbReference type="RefSeq" id="WP_103684128.1">
    <property type="nucleotide sequence ID" value="NZ_PQGG01000019.1"/>
</dbReference>
<dbReference type="InterPro" id="IPR029045">
    <property type="entry name" value="ClpP/crotonase-like_dom_sf"/>
</dbReference>
<evidence type="ECO:0000256" key="1">
    <source>
        <dbReference type="ARBA" id="ARBA00005254"/>
    </source>
</evidence>
<dbReference type="Pfam" id="PF00378">
    <property type="entry name" value="ECH_1"/>
    <property type="match status" value="1"/>
</dbReference>
<dbReference type="PANTHER" id="PTHR43459:SF1">
    <property type="entry name" value="EG:BACN32G11.4 PROTEIN"/>
    <property type="match status" value="1"/>
</dbReference>
<gene>
    <name evidence="2" type="ORF">C0068_08865</name>
</gene>
<dbReference type="PANTHER" id="PTHR43459">
    <property type="entry name" value="ENOYL-COA HYDRATASE"/>
    <property type="match status" value="1"/>
</dbReference>
<comment type="caution">
    <text evidence="2">The sequence shown here is derived from an EMBL/GenBank/DDBJ whole genome shotgun (WGS) entry which is preliminary data.</text>
</comment>
<dbReference type="SUPFAM" id="SSF52096">
    <property type="entry name" value="ClpP/crotonase"/>
    <property type="match status" value="1"/>
</dbReference>
<comment type="similarity">
    <text evidence="1">Belongs to the enoyl-CoA hydratase/isomerase family.</text>
</comment>
<dbReference type="InterPro" id="IPR014748">
    <property type="entry name" value="Enoyl-CoA_hydra_C"/>
</dbReference>
<dbReference type="AlphaFoldDB" id="A0A2S4HGS5"/>
<dbReference type="Gene3D" id="1.10.12.10">
    <property type="entry name" value="Lyase 2-enoyl-coa Hydratase, Chain A, domain 2"/>
    <property type="match status" value="1"/>
</dbReference>
<dbReference type="InterPro" id="IPR001753">
    <property type="entry name" value="Enoyl-CoA_hydra/iso"/>
</dbReference>
<evidence type="ECO:0000313" key="3">
    <source>
        <dbReference type="Proteomes" id="UP000237222"/>
    </source>
</evidence>
<dbReference type="EMBL" id="PQGG01000019">
    <property type="protein sequence ID" value="POP53186.1"/>
    <property type="molecule type" value="Genomic_DNA"/>
</dbReference>
<proteinExistence type="inferred from homology"/>
<sequence length="260" mass="28004">MSTYQTLEYSKDGMVAEIRLNRPESLNSVNREMRDELLSALRDANADTAIRVLVLGANGRGFSSGADLAEGLLPDQTVEDQILDEYGPILRLLGDMDKTVIAAVPGIVAGVGAAIAMRCDLIVMADSGSLIMAFSNVGLVPDGGASWQLLRHLGYQRCYQLMAEGGRLSADVCLSLGIANKLVPAEQVMDAAKIWAEALALRAPVALREMKKILRQVADTSYEEAVAIEAKAQKVCVDTADAKEAMQAFFEKRPAVFRGE</sequence>
<accession>A0A2S4HGS5</accession>
<dbReference type="GO" id="GO:0003824">
    <property type="term" value="F:catalytic activity"/>
    <property type="evidence" value="ECO:0007669"/>
    <property type="project" value="UniProtKB-ARBA"/>
</dbReference>
<reference evidence="2" key="1">
    <citation type="submission" date="2018-01" db="EMBL/GenBank/DDBJ databases">
        <authorList>
            <person name="Yu X.-D."/>
        </authorList>
    </citation>
    <scope>NUCLEOTIDE SEQUENCE</scope>
    <source>
        <strain evidence="2">ZX-21</strain>
    </source>
</reference>
<name>A0A2S4HGS5_9GAMM</name>